<gene>
    <name evidence="5" type="ORF">ADS79_30670</name>
    <name evidence="4" type="ORF">BRE01_50990</name>
</gene>
<sequence>MGKWKVGVISASDSIARGERTDDRIPIIRHLTREWLHVDVAVYRAVTDDMEDLKENMIEFVDREKCDLLIVTGGTGLSPRDVTPEVTAWVMDRPVPGLAEEMRRAGLQQSRRAMLTRAVAGTRGNSLIINLPGNPKGVEICFNAIGDMLADALHILQGTGEANEDWGGLGW</sequence>
<accession>A0A0K9YJK7</accession>
<protein>
    <submittedName>
        <fullName evidence="5">Molybdenum cofactor biosynthesis protein</fullName>
    </submittedName>
</protein>
<dbReference type="EMBL" id="BJON01000021">
    <property type="protein sequence ID" value="GED71397.1"/>
    <property type="molecule type" value="Genomic_DNA"/>
</dbReference>
<comment type="pathway">
    <text evidence="1">Cofactor biosynthesis; molybdopterin biosynthesis.</text>
</comment>
<name>A0A0K9YJK7_9BACL</name>
<dbReference type="InterPro" id="IPR051920">
    <property type="entry name" value="MPT_Adenylyltrnsfr/MoaC-Rel"/>
</dbReference>
<comment type="caution">
    <text evidence="5">The sequence shown here is derived from an EMBL/GenBank/DDBJ whole genome shotgun (WGS) entry which is preliminary data.</text>
</comment>
<dbReference type="STRING" id="54915.ADS79_30670"/>
<evidence type="ECO:0000256" key="2">
    <source>
        <dbReference type="ARBA" id="ARBA00023150"/>
    </source>
</evidence>
<evidence type="ECO:0000313" key="5">
    <source>
        <dbReference type="EMBL" id="KNB68892.1"/>
    </source>
</evidence>
<proteinExistence type="predicted"/>
<dbReference type="PATRIC" id="fig|54915.3.peg.5828"/>
<dbReference type="OrthoDB" id="9784492at2"/>
<reference evidence="4 7" key="3">
    <citation type="submission" date="2019-06" db="EMBL/GenBank/DDBJ databases">
        <title>Whole genome shotgun sequence of Brevibacillus reuszeri NBRC 15719.</title>
        <authorList>
            <person name="Hosoyama A."/>
            <person name="Uohara A."/>
            <person name="Ohji S."/>
            <person name="Ichikawa N."/>
        </authorList>
    </citation>
    <scope>NUCLEOTIDE SEQUENCE [LARGE SCALE GENOMIC DNA]</scope>
    <source>
        <strain evidence="4 7">NBRC 15719</strain>
    </source>
</reference>
<organism evidence="5 6">
    <name type="scientific">Brevibacillus reuszeri</name>
    <dbReference type="NCBI Taxonomy" id="54915"/>
    <lineage>
        <taxon>Bacteria</taxon>
        <taxon>Bacillati</taxon>
        <taxon>Bacillota</taxon>
        <taxon>Bacilli</taxon>
        <taxon>Bacillales</taxon>
        <taxon>Paenibacillaceae</taxon>
        <taxon>Brevibacillus</taxon>
    </lineage>
</organism>
<reference evidence="5" key="2">
    <citation type="submission" date="2015-07" db="EMBL/GenBank/DDBJ databases">
        <title>MeaNS - Measles Nucleotide Surveillance Program.</title>
        <authorList>
            <person name="Tran T."/>
            <person name="Druce J."/>
        </authorList>
    </citation>
    <scope>NUCLEOTIDE SEQUENCE</scope>
    <source>
        <strain evidence="5">DSM 9887</strain>
    </source>
</reference>
<dbReference type="Proteomes" id="UP000319578">
    <property type="component" value="Unassembled WGS sequence"/>
</dbReference>
<dbReference type="InterPro" id="IPR001453">
    <property type="entry name" value="MoaB/Mog_dom"/>
</dbReference>
<dbReference type="Pfam" id="PF00994">
    <property type="entry name" value="MoCF_biosynth"/>
    <property type="match status" value="1"/>
</dbReference>
<feature type="domain" description="MoaB/Mog" evidence="3">
    <location>
        <begin position="7"/>
        <end position="152"/>
    </location>
</feature>
<evidence type="ECO:0000313" key="7">
    <source>
        <dbReference type="Proteomes" id="UP000319578"/>
    </source>
</evidence>
<dbReference type="RefSeq" id="WP_049742275.1">
    <property type="nucleotide sequence ID" value="NZ_BEXF01000012.1"/>
</dbReference>
<dbReference type="InterPro" id="IPR036425">
    <property type="entry name" value="MoaB/Mog-like_dom_sf"/>
</dbReference>
<dbReference type="NCBIfam" id="TIGR00177">
    <property type="entry name" value="molyb_syn"/>
    <property type="match status" value="1"/>
</dbReference>
<keyword evidence="2" id="KW-0501">Molybdenum cofactor biosynthesis</keyword>
<reference evidence="6" key="1">
    <citation type="submission" date="2015-07" db="EMBL/GenBank/DDBJ databases">
        <title>Genome sequencing project for genomic taxonomy and phylogenomics of Bacillus-like bacteria.</title>
        <authorList>
            <person name="Liu B."/>
            <person name="Wang J."/>
            <person name="Zhu Y."/>
            <person name="Liu G."/>
            <person name="Chen Q."/>
            <person name="Chen Z."/>
            <person name="Lan J."/>
            <person name="Che J."/>
            <person name="Ge C."/>
            <person name="Shi H."/>
            <person name="Pan Z."/>
            <person name="Liu X."/>
        </authorList>
    </citation>
    <scope>NUCLEOTIDE SEQUENCE [LARGE SCALE GENOMIC DNA]</scope>
    <source>
        <strain evidence="6">DSM 9887</strain>
    </source>
</reference>
<dbReference type="SMART" id="SM00852">
    <property type="entry name" value="MoCF_biosynth"/>
    <property type="match status" value="1"/>
</dbReference>
<keyword evidence="7" id="KW-1185">Reference proteome</keyword>
<dbReference type="PANTHER" id="PTHR43764">
    <property type="entry name" value="MOLYBDENUM COFACTOR BIOSYNTHESIS"/>
    <property type="match status" value="1"/>
</dbReference>
<dbReference type="GO" id="GO:0006777">
    <property type="term" value="P:Mo-molybdopterin cofactor biosynthetic process"/>
    <property type="evidence" value="ECO:0007669"/>
    <property type="project" value="UniProtKB-KW"/>
</dbReference>
<evidence type="ECO:0000259" key="3">
    <source>
        <dbReference type="SMART" id="SM00852"/>
    </source>
</evidence>
<dbReference type="PANTHER" id="PTHR43764:SF1">
    <property type="entry name" value="MOLYBDOPTERIN MOLYBDOTRANSFERASE"/>
    <property type="match status" value="1"/>
</dbReference>
<dbReference type="AlphaFoldDB" id="A0A0K9YJK7"/>
<evidence type="ECO:0000313" key="4">
    <source>
        <dbReference type="EMBL" id="GED71397.1"/>
    </source>
</evidence>
<dbReference type="Gene3D" id="3.40.980.10">
    <property type="entry name" value="MoaB/Mog-like domain"/>
    <property type="match status" value="1"/>
</dbReference>
<evidence type="ECO:0000256" key="1">
    <source>
        <dbReference type="ARBA" id="ARBA00005046"/>
    </source>
</evidence>
<dbReference type="EMBL" id="LGIQ01000016">
    <property type="protein sequence ID" value="KNB68892.1"/>
    <property type="molecule type" value="Genomic_DNA"/>
</dbReference>
<dbReference type="CDD" id="cd00886">
    <property type="entry name" value="MogA_MoaB"/>
    <property type="match status" value="1"/>
</dbReference>
<evidence type="ECO:0000313" key="6">
    <source>
        <dbReference type="Proteomes" id="UP000036834"/>
    </source>
</evidence>
<dbReference type="Proteomes" id="UP000036834">
    <property type="component" value="Unassembled WGS sequence"/>
</dbReference>
<dbReference type="SUPFAM" id="SSF53218">
    <property type="entry name" value="Molybdenum cofactor biosynthesis proteins"/>
    <property type="match status" value="1"/>
</dbReference>